<proteinExistence type="predicted"/>
<gene>
    <name evidence="1" type="ORF">SDC9_139182</name>
</gene>
<reference evidence="1" key="1">
    <citation type="submission" date="2019-08" db="EMBL/GenBank/DDBJ databases">
        <authorList>
            <person name="Kucharzyk K."/>
            <person name="Murdoch R.W."/>
            <person name="Higgins S."/>
            <person name="Loffler F."/>
        </authorList>
    </citation>
    <scope>NUCLEOTIDE SEQUENCE</scope>
</reference>
<dbReference type="EMBL" id="VSSQ01039030">
    <property type="protein sequence ID" value="MPM92048.1"/>
    <property type="molecule type" value="Genomic_DNA"/>
</dbReference>
<comment type="caution">
    <text evidence="1">The sequence shown here is derived from an EMBL/GenBank/DDBJ whole genome shotgun (WGS) entry which is preliminary data.</text>
</comment>
<sequence>MRFVISQQTIRVFAHAEEVGLLFHQLDFMAAWSNPADDFSVGIAVYFSQLCFREELFVGNGIPAFVFAKIDVALCQ</sequence>
<accession>A0A645DSF0</accession>
<evidence type="ECO:0000313" key="1">
    <source>
        <dbReference type="EMBL" id="MPM92048.1"/>
    </source>
</evidence>
<organism evidence="1">
    <name type="scientific">bioreactor metagenome</name>
    <dbReference type="NCBI Taxonomy" id="1076179"/>
    <lineage>
        <taxon>unclassified sequences</taxon>
        <taxon>metagenomes</taxon>
        <taxon>ecological metagenomes</taxon>
    </lineage>
</organism>
<name>A0A645DSF0_9ZZZZ</name>
<dbReference type="AlphaFoldDB" id="A0A645DSF0"/>
<protein>
    <submittedName>
        <fullName evidence="1">Uncharacterized protein</fullName>
    </submittedName>
</protein>